<dbReference type="Proteomes" id="UP001156870">
    <property type="component" value="Unassembled WGS sequence"/>
</dbReference>
<evidence type="ECO:0008006" key="3">
    <source>
        <dbReference type="Google" id="ProtNLM"/>
    </source>
</evidence>
<dbReference type="AlphaFoldDB" id="A0AA37WQC3"/>
<proteinExistence type="predicted"/>
<protein>
    <recommendedName>
        <fullName evidence="3">DUF2170 family protein</fullName>
    </recommendedName>
</protein>
<evidence type="ECO:0000313" key="2">
    <source>
        <dbReference type="Proteomes" id="UP001156870"/>
    </source>
</evidence>
<comment type="caution">
    <text evidence="1">The sequence shown here is derived from an EMBL/GenBank/DDBJ whole genome shotgun (WGS) entry which is preliminary data.</text>
</comment>
<dbReference type="RefSeq" id="WP_232595115.1">
    <property type="nucleotide sequence ID" value="NZ_BSPD01000092.1"/>
</dbReference>
<name>A0AA37WQC3_9GAMM</name>
<sequence>MNRKSSAHYQREYRRRLREQGLVKKEVWILPENAQQLSVEEKRLREPMAASLELSNSAGMAAACHRPSWTTERLFQALQQSELASRVALEHLEGNISVLLIVMNEFGGLPLFLSIVGEQMLVEGFLWSANDVKDVAAFNTAILKTHKYFPLSTISLDPVDGQGDCYHMFGALSATSLLENVILEIEVLAANIIQATEAYSEFLTT</sequence>
<organism evidence="1 2">
    <name type="scientific">Marinibactrum halimedae</name>
    <dbReference type="NCBI Taxonomy" id="1444977"/>
    <lineage>
        <taxon>Bacteria</taxon>
        <taxon>Pseudomonadati</taxon>
        <taxon>Pseudomonadota</taxon>
        <taxon>Gammaproteobacteria</taxon>
        <taxon>Cellvibrionales</taxon>
        <taxon>Cellvibrionaceae</taxon>
        <taxon>Marinibactrum</taxon>
    </lineage>
</organism>
<accession>A0AA37WQC3</accession>
<evidence type="ECO:0000313" key="1">
    <source>
        <dbReference type="EMBL" id="GLS27891.1"/>
    </source>
</evidence>
<dbReference type="Pfam" id="PF09938">
    <property type="entry name" value="DUF2170"/>
    <property type="match status" value="1"/>
</dbReference>
<keyword evidence="2" id="KW-1185">Reference proteome</keyword>
<gene>
    <name evidence="1" type="ORF">GCM10007877_36100</name>
</gene>
<dbReference type="InterPro" id="IPR019231">
    <property type="entry name" value="DUF2170"/>
</dbReference>
<reference evidence="1 2" key="1">
    <citation type="journal article" date="2014" name="Int. J. Syst. Evol. Microbiol.">
        <title>Complete genome sequence of Corynebacterium casei LMG S-19264T (=DSM 44701T), isolated from a smear-ripened cheese.</title>
        <authorList>
            <consortium name="US DOE Joint Genome Institute (JGI-PGF)"/>
            <person name="Walter F."/>
            <person name="Albersmeier A."/>
            <person name="Kalinowski J."/>
            <person name="Ruckert C."/>
        </authorList>
    </citation>
    <scope>NUCLEOTIDE SEQUENCE [LARGE SCALE GENOMIC DNA]</scope>
    <source>
        <strain evidence="1 2">NBRC 110095</strain>
    </source>
</reference>
<dbReference type="EMBL" id="BSPD01000092">
    <property type="protein sequence ID" value="GLS27891.1"/>
    <property type="molecule type" value="Genomic_DNA"/>
</dbReference>